<evidence type="ECO:0000313" key="2">
    <source>
        <dbReference type="EMBL" id="TNM36611.1"/>
    </source>
</evidence>
<name>A0A5C4VLI1_9ACTN</name>
<feature type="region of interest" description="Disordered" evidence="1">
    <location>
        <begin position="84"/>
        <end position="121"/>
    </location>
</feature>
<reference evidence="2 3" key="1">
    <citation type="journal article" date="2016" name="Int. J. Syst. Evol. Microbiol.">
        <title>Nocardioides albidus sp. nov., an actinobacterium isolated from garden soil.</title>
        <authorList>
            <person name="Singh H."/>
            <person name="Du J."/>
            <person name="Trinh H."/>
            <person name="Won K."/>
            <person name="Yang J.E."/>
            <person name="Yin C."/>
            <person name="Kook M."/>
            <person name="Yi T.H."/>
        </authorList>
    </citation>
    <scope>NUCLEOTIDE SEQUENCE [LARGE SCALE GENOMIC DNA]</scope>
    <source>
        <strain evidence="2 3">CCTCC AB 2015297</strain>
    </source>
</reference>
<evidence type="ECO:0000256" key="1">
    <source>
        <dbReference type="SAM" id="MobiDB-lite"/>
    </source>
</evidence>
<sequence length="220" mass="23224">MSNHAKLAPKHRGAPKHAHIAQAPRKAARNVVVLSSVAVAVTGVSVAAGVAGQQTTPPAAGAAEADAFTHVGASALPTETIERREPVLSRDDRRPEAVPAKSLDLAGSRTAAMTDSRELSDSDPRDIARALLAEFGFSSSQFGCLDSLWTRESNWRVDADNPSSSAYGIPQALPGSKMSSAGSDWAHNPATQIRWGLGYIQDRYGSPCGAWGHSESHGWY</sequence>
<dbReference type="EMBL" id="VDMP01000027">
    <property type="protein sequence ID" value="TNM36611.1"/>
    <property type="molecule type" value="Genomic_DNA"/>
</dbReference>
<organism evidence="2 3">
    <name type="scientific">Nocardioides albidus</name>
    <dbReference type="NCBI Taxonomy" id="1517589"/>
    <lineage>
        <taxon>Bacteria</taxon>
        <taxon>Bacillati</taxon>
        <taxon>Actinomycetota</taxon>
        <taxon>Actinomycetes</taxon>
        <taxon>Propionibacteriales</taxon>
        <taxon>Nocardioidaceae</taxon>
        <taxon>Nocardioides</taxon>
    </lineage>
</organism>
<dbReference type="AlphaFoldDB" id="A0A5C4VLI1"/>
<evidence type="ECO:0000313" key="3">
    <source>
        <dbReference type="Proteomes" id="UP000313231"/>
    </source>
</evidence>
<comment type="caution">
    <text evidence="2">The sequence shown here is derived from an EMBL/GenBank/DDBJ whole genome shotgun (WGS) entry which is preliminary data.</text>
</comment>
<dbReference type="SUPFAM" id="SSF53955">
    <property type="entry name" value="Lysozyme-like"/>
    <property type="match status" value="1"/>
</dbReference>
<dbReference type="InterPro" id="IPR023346">
    <property type="entry name" value="Lysozyme-like_dom_sf"/>
</dbReference>
<dbReference type="Proteomes" id="UP000313231">
    <property type="component" value="Unassembled WGS sequence"/>
</dbReference>
<feature type="compositionally biased region" description="Basic residues" evidence="1">
    <location>
        <begin position="7"/>
        <end position="19"/>
    </location>
</feature>
<accession>A0A5C4VLI1</accession>
<protein>
    <submittedName>
        <fullName evidence="2">Lytic transglycosylase domain-containing protein</fullName>
    </submittedName>
</protein>
<feature type="compositionally biased region" description="Basic and acidic residues" evidence="1">
    <location>
        <begin position="84"/>
        <end position="96"/>
    </location>
</feature>
<gene>
    <name evidence="2" type="ORF">FHP29_21030</name>
</gene>
<feature type="region of interest" description="Disordered" evidence="1">
    <location>
        <begin position="1"/>
        <end position="24"/>
    </location>
</feature>
<proteinExistence type="predicted"/>
<dbReference type="RefSeq" id="WP_139624799.1">
    <property type="nucleotide sequence ID" value="NZ_VDMP01000027.1"/>
</dbReference>
<dbReference type="OrthoDB" id="9766277at2"/>
<keyword evidence="3" id="KW-1185">Reference proteome</keyword>